<dbReference type="AlphaFoldDB" id="A0A4Q9H141"/>
<keyword evidence="2" id="KW-0732">Signal</keyword>
<sequence>MVSAFLAATAVSAEATTRKSSDDTRTSAKAGKSKAAARSARAPKAAKSSTKVSSKASGKASAKAAARAGSKAKASARAAGRLSAKAARSARQAKTALPANSGRAMADAPRARQGMVSAVASDVRVPMHPVRIESPAVAATRAQIASPAASAATGASFGQIYGLHHTPDPLELRSSVALVVDQDTNEVLLAKNSEAVLPIASLTKLMTAMVVVEARLNLDELITITQDDVDTEKNSSSRLSVGATLTRGEALHLALMASENRAAHALGRTFPTGLGAFVNLMNQKARQLGMVDSHYVEPTGLSSRNQASARDLATLVKAAYQQPLIRELSTSPEYSVQVGRRQVRFGNTNSLVKNPVWDIGLQKTGYIVEAGRCLVMQARMAGRKLIMVFLDSSGKYSRQADAERVRRWIETAAPRHSPSAAWHLDAPRS</sequence>
<evidence type="ECO:0000256" key="3">
    <source>
        <dbReference type="ARBA" id="ARBA00022801"/>
    </source>
</evidence>
<feature type="compositionally biased region" description="Basic and acidic residues" evidence="10">
    <location>
        <begin position="16"/>
        <end position="26"/>
    </location>
</feature>
<keyword evidence="6" id="KW-0961">Cell wall biogenesis/degradation</keyword>
<feature type="domain" description="Peptidase S11 D-alanyl-D-alanine carboxypeptidase A N-terminal" evidence="11">
    <location>
        <begin position="167"/>
        <end position="392"/>
    </location>
</feature>
<feature type="active site" description="Proton acceptor" evidence="7">
    <location>
        <position position="204"/>
    </location>
</feature>
<dbReference type="PRINTS" id="PR00725">
    <property type="entry name" value="DADACBPTASE1"/>
</dbReference>
<dbReference type="Proteomes" id="UP000292120">
    <property type="component" value="Unassembled WGS sequence"/>
</dbReference>
<keyword evidence="4" id="KW-0133">Cell shape</keyword>
<evidence type="ECO:0000256" key="10">
    <source>
        <dbReference type="SAM" id="MobiDB-lite"/>
    </source>
</evidence>
<dbReference type="Pfam" id="PF00768">
    <property type="entry name" value="Peptidase_S11"/>
    <property type="match status" value="1"/>
</dbReference>
<evidence type="ECO:0000313" key="13">
    <source>
        <dbReference type="Proteomes" id="UP000292120"/>
    </source>
</evidence>
<organism evidence="12 13">
    <name type="scientific">Aquabacterium lacunae</name>
    <dbReference type="NCBI Taxonomy" id="2528630"/>
    <lineage>
        <taxon>Bacteria</taxon>
        <taxon>Pseudomonadati</taxon>
        <taxon>Pseudomonadota</taxon>
        <taxon>Betaproteobacteria</taxon>
        <taxon>Burkholderiales</taxon>
        <taxon>Aquabacterium</taxon>
    </lineage>
</organism>
<evidence type="ECO:0000256" key="8">
    <source>
        <dbReference type="PIRSR" id="PIRSR618044-2"/>
    </source>
</evidence>
<dbReference type="InterPro" id="IPR018044">
    <property type="entry name" value="Peptidase_S11"/>
</dbReference>
<keyword evidence="13" id="KW-1185">Reference proteome</keyword>
<evidence type="ECO:0000256" key="7">
    <source>
        <dbReference type="PIRSR" id="PIRSR618044-1"/>
    </source>
</evidence>
<keyword evidence="3" id="KW-0378">Hydrolase</keyword>
<feature type="active site" evidence="7">
    <location>
        <position position="258"/>
    </location>
</feature>
<comment type="caution">
    <text evidence="12">The sequence shown here is derived from an EMBL/GenBank/DDBJ whole genome shotgun (WGS) entry which is preliminary data.</text>
</comment>
<reference evidence="12 13" key="1">
    <citation type="submission" date="2019-02" db="EMBL/GenBank/DDBJ databases">
        <title>Aquabacterium sp. strain KMB7.</title>
        <authorList>
            <person name="Chen W.-M."/>
        </authorList>
    </citation>
    <scope>NUCLEOTIDE SEQUENCE [LARGE SCALE GENOMIC DNA]</scope>
    <source>
        <strain evidence="12 13">KMB7</strain>
    </source>
</reference>
<dbReference type="InterPro" id="IPR001967">
    <property type="entry name" value="Peptidase_S11_N"/>
</dbReference>
<dbReference type="OrthoDB" id="5688590at2"/>
<gene>
    <name evidence="12" type="ORF">EYS42_05285</name>
</gene>
<proteinExistence type="inferred from homology"/>
<evidence type="ECO:0000313" key="12">
    <source>
        <dbReference type="EMBL" id="TBO33013.1"/>
    </source>
</evidence>
<dbReference type="GO" id="GO:0006508">
    <property type="term" value="P:proteolysis"/>
    <property type="evidence" value="ECO:0007669"/>
    <property type="project" value="InterPro"/>
</dbReference>
<evidence type="ECO:0000256" key="6">
    <source>
        <dbReference type="ARBA" id="ARBA00023316"/>
    </source>
</evidence>
<feature type="region of interest" description="Disordered" evidence="10">
    <location>
        <begin position="1"/>
        <end position="110"/>
    </location>
</feature>
<protein>
    <submittedName>
        <fullName evidence="12">D-alanyl-D-alanine endopeptidase</fullName>
    </submittedName>
</protein>
<evidence type="ECO:0000256" key="1">
    <source>
        <dbReference type="ARBA" id="ARBA00007164"/>
    </source>
</evidence>
<dbReference type="SUPFAM" id="SSF56601">
    <property type="entry name" value="beta-lactamase/transpeptidase-like"/>
    <property type="match status" value="1"/>
</dbReference>
<feature type="active site" description="Acyl-ester intermediate" evidence="7">
    <location>
        <position position="201"/>
    </location>
</feature>
<dbReference type="GO" id="GO:0009002">
    <property type="term" value="F:serine-type D-Ala-D-Ala carboxypeptidase activity"/>
    <property type="evidence" value="ECO:0007669"/>
    <property type="project" value="InterPro"/>
</dbReference>
<keyword evidence="5" id="KW-0573">Peptidoglycan synthesis</keyword>
<name>A0A4Q9H141_9BURK</name>
<dbReference type="GO" id="GO:0009252">
    <property type="term" value="P:peptidoglycan biosynthetic process"/>
    <property type="evidence" value="ECO:0007669"/>
    <property type="project" value="UniProtKB-KW"/>
</dbReference>
<feature type="compositionally biased region" description="Low complexity" evidence="10">
    <location>
        <begin position="27"/>
        <end position="96"/>
    </location>
</feature>
<dbReference type="PANTHER" id="PTHR21581">
    <property type="entry name" value="D-ALANYL-D-ALANINE CARBOXYPEPTIDASE"/>
    <property type="match status" value="1"/>
</dbReference>
<dbReference type="NCBIfam" id="NF008668">
    <property type="entry name" value="PRK11669.1"/>
    <property type="match status" value="1"/>
</dbReference>
<accession>A0A4Q9H141</accession>
<dbReference type="InterPro" id="IPR012338">
    <property type="entry name" value="Beta-lactam/transpept-like"/>
</dbReference>
<dbReference type="GO" id="GO:0008360">
    <property type="term" value="P:regulation of cell shape"/>
    <property type="evidence" value="ECO:0007669"/>
    <property type="project" value="UniProtKB-KW"/>
</dbReference>
<dbReference type="Gene3D" id="3.40.710.10">
    <property type="entry name" value="DD-peptidase/beta-lactamase superfamily"/>
    <property type="match status" value="1"/>
</dbReference>
<evidence type="ECO:0000256" key="4">
    <source>
        <dbReference type="ARBA" id="ARBA00022960"/>
    </source>
</evidence>
<feature type="binding site" evidence="8">
    <location>
        <position position="363"/>
    </location>
    <ligand>
        <name>substrate</name>
    </ligand>
</feature>
<comment type="similarity">
    <text evidence="1 9">Belongs to the peptidase S11 family.</text>
</comment>
<dbReference type="PANTHER" id="PTHR21581:SF26">
    <property type="entry name" value="D-ALANYL-D-ALANINE ENDOPEPTIDASE"/>
    <property type="match status" value="1"/>
</dbReference>
<dbReference type="GO" id="GO:0071555">
    <property type="term" value="P:cell wall organization"/>
    <property type="evidence" value="ECO:0007669"/>
    <property type="project" value="UniProtKB-KW"/>
</dbReference>
<dbReference type="EMBL" id="SIXI01000002">
    <property type="protein sequence ID" value="TBO33013.1"/>
    <property type="molecule type" value="Genomic_DNA"/>
</dbReference>
<evidence type="ECO:0000256" key="9">
    <source>
        <dbReference type="RuleBase" id="RU004016"/>
    </source>
</evidence>
<evidence type="ECO:0000256" key="5">
    <source>
        <dbReference type="ARBA" id="ARBA00022984"/>
    </source>
</evidence>
<evidence type="ECO:0000256" key="2">
    <source>
        <dbReference type="ARBA" id="ARBA00022729"/>
    </source>
</evidence>
<evidence type="ECO:0000259" key="11">
    <source>
        <dbReference type="Pfam" id="PF00768"/>
    </source>
</evidence>